<dbReference type="Pfam" id="PF04480">
    <property type="entry name" value="DUF559"/>
    <property type="match status" value="1"/>
</dbReference>
<comment type="caution">
    <text evidence="2">The sequence shown here is derived from an EMBL/GenBank/DDBJ whole genome shotgun (WGS) entry which is preliminary data.</text>
</comment>
<keyword evidence="3" id="KW-1185">Reference proteome</keyword>
<proteinExistence type="predicted"/>
<dbReference type="InterPro" id="IPR011335">
    <property type="entry name" value="Restrct_endonuc-II-like"/>
</dbReference>
<sequence length="293" mass="33505">MEDGRWLTSRVQVLGRPDVLADPAQVGYDLVWPIAPGDRTRWMREISLIFLPGVPRGMREQGRIFLKQGADIFWSAPVEEILSDSDRVSDISGEQHGDGPSVLVDLERGTRHRIDARLLPTPDGQPWHDRRGMKYVTQGCQEYVKVGPRPPKGAMRSRSSIEIALERALRKHLPVDIDARRLRLHDGLPRPIVEVDIVVPELRLVIEYDGAYWHRGRDDHDRRKTSRLIAAGLNVIRIRDDGLSPLDVGDSVCIERQQTSDDIARLVLKLLNPREMQRGSRNFLRRVPKYHVI</sequence>
<dbReference type="EMBL" id="JBHUCP010000017">
    <property type="protein sequence ID" value="MFD1531984.1"/>
    <property type="molecule type" value="Genomic_DNA"/>
</dbReference>
<evidence type="ECO:0000313" key="2">
    <source>
        <dbReference type="EMBL" id="MFD1531984.1"/>
    </source>
</evidence>
<dbReference type="Gene3D" id="3.40.960.10">
    <property type="entry name" value="VSR Endonuclease"/>
    <property type="match status" value="1"/>
</dbReference>
<dbReference type="Proteomes" id="UP001597145">
    <property type="component" value="Unassembled WGS sequence"/>
</dbReference>
<dbReference type="SUPFAM" id="SSF52980">
    <property type="entry name" value="Restriction endonuclease-like"/>
    <property type="match status" value="1"/>
</dbReference>
<evidence type="ECO:0000259" key="1">
    <source>
        <dbReference type="Pfam" id="PF04480"/>
    </source>
</evidence>
<organism evidence="2 3">
    <name type="scientific">Pseudonocardia aurantiaca</name>
    <dbReference type="NCBI Taxonomy" id="75290"/>
    <lineage>
        <taxon>Bacteria</taxon>
        <taxon>Bacillati</taxon>
        <taxon>Actinomycetota</taxon>
        <taxon>Actinomycetes</taxon>
        <taxon>Pseudonocardiales</taxon>
        <taxon>Pseudonocardiaceae</taxon>
        <taxon>Pseudonocardia</taxon>
    </lineage>
</organism>
<name>A0ABW4FN07_9PSEU</name>
<evidence type="ECO:0000313" key="3">
    <source>
        <dbReference type="Proteomes" id="UP001597145"/>
    </source>
</evidence>
<protein>
    <submittedName>
        <fullName evidence="2">DUF559 domain-containing protein</fullName>
    </submittedName>
</protein>
<reference evidence="3" key="1">
    <citation type="journal article" date="2019" name="Int. J. Syst. Evol. Microbiol.">
        <title>The Global Catalogue of Microorganisms (GCM) 10K type strain sequencing project: providing services to taxonomists for standard genome sequencing and annotation.</title>
        <authorList>
            <consortium name="The Broad Institute Genomics Platform"/>
            <consortium name="The Broad Institute Genome Sequencing Center for Infectious Disease"/>
            <person name="Wu L."/>
            <person name="Ma J."/>
        </authorList>
    </citation>
    <scope>NUCLEOTIDE SEQUENCE [LARGE SCALE GENOMIC DNA]</scope>
    <source>
        <strain evidence="3">JCM 12165</strain>
    </source>
</reference>
<dbReference type="RefSeq" id="WP_343980316.1">
    <property type="nucleotide sequence ID" value="NZ_BAAAJG010000012.1"/>
</dbReference>
<dbReference type="InterPro" id="IPR007569">
    <property type="entry name" value="DUF559"/>
</dbReference>
<accession>A0ABW4FN07</accession>
<feature type="domain" description="DUF559" evidence="1">
    <location>
        <begin position="195"/>
        <end position="243"/>
    </location>
</feature>
<gene>
    <name evidence="2" type="ORF">ACFSCY_21360</name>
</gene>